<reference evidence="2 3" key="1">
    <citation type="submission" date="2024-08" db="EMBL/GenBank/DDBJ databases">
        <authorList>
            <person name="Cucini C."/>
            <person name="Frati F."/>
        </authorList>
    </citation>
    <scope>NUCLEOTIDE SEQUENCE [LARGE SCALE GENOMIC DNA]</scope>
</reference>
<proteinExistence type="predicted"/>
<dbReference type="Proteomes" id="UP001642540">
    <property type="component" value="Unassembled WGS sequence"/>
</dbReference>
<feature type="transmembrane region" description="Helical" evidence="1">
    <location>
        <begin position="46"/>
        <end position="64"/>
    </location>
</feature>
<evidence type="ECO:0000256" key="1">
    <source>
        <dbReference type="SAM" id="Phobius"/>
    </source>
</evidence>
<organism evidence="2 3">
    <name type="scientific">Orchesella dallaii</name>
    <dbReference type="NCBI Taxonomy" id="48710"/>
    <lineage>
        <taxon>Eukaryota</taxon>
        <taxon>Metazoa</taxon>
        <taxon>Ecdysozoa</taxon>
        <taxon>Arthropoda</taxon>
        <taxon>Hexapoda</taxon>
        <taxon>Collembola</taxon>
        <taxon>Entomobryomorpha</taxon>
        <taxon>Entomobryoidea</taxon>
        <taxon>Orchesellidae</taxon>
        <taxon>Orchesellinae</taxon>
        <taxon>Orchesella</taxon>
    </lineage>
</organism>
<comment type="caution">
    <text evidence="2">The sequence shown here is derived from an EMBL/GenBank/DDBJ whole genome shotgun (WGS) entry which is preliminary data.</text>
</comment>
<accession>A0ABP1S7P2</accession>
<sequence length="197" mass="22658">MLSDRLFKILGVQLTLAKITSASPFVWNPDTRSLSVPKQFSVYNAAYIIGLILNDIFLAQQVLRLKLAGKSNNMEFYFLFAAMIALAAATVDALVAFRKPREVAYLFNNFRKFLKAMDGTVNIVLKKCPLNFRLNYTIRGLRERGMRYVIRTLRSWRVDCELEMNFNFERPLTRYQALLEGPLTTWWLADAMPSNAA</sequence>
<evidence type="ECO:0000313" key="3">
    <source>
        <dbReference type="Proteomes" id="UP001642540"/>
    </source>
</evidence>
<feature type="transmembrane region" description="Helical" evidence="1">
    <location>
        <begin position="76"/>
        <end position="97"/>
    </location>
</feature>
<name>A0ABP1S7P2_9HEXA</name>
<dbReference type="EMBL" id="CAXLJM020000164">
    <property type="protein sequence ID" value="CAL8146054.1"/>
    <property type="molecule type" value="Genomic_DNA"/>
</dbReference>
<gene>
    <name evidence="2" type="ORF">ODALV1_LOCUS30688</name>
</gene>
<keyword evidence="1" id="KW-0472">Membrane</keyword>
<protein>
    <submittedName>
        <fullName evidence="2">Uncharacterized protein</fullName>
    </submittedName>
</protein>
<evidence type="ECO:0000313" key="2">
    <source>
        <dbReference type="EMBL" id="CAL8146054.1"/>
    </source>
</evidence>
<keyword evidence="1" id="KW-1133">Transmembrane helix</keyword>
<keyword evidence="1" id="KW-0812">Transmembrane</keyword>
<keyword evidence="3" id="KW-1185">Reference proteome</keyword>